<keyword evidence="2" id="KW-1185">Reference proteome</keyword>
<evidence type="ECO:0000313" key="1">
    <source>
        <dbReference type="EMBL" id="GAA0181214.1"/>
    </source>
</evidence>
<dbReference type="AlphaFoldDB" id="A0AAV3RLZ5"/>
<organism evidence="1 2">
    <name type="scientific">Lithospermum erythrorhizon</name>
    <name type="common">Purple gromwell</name>
    <name type="synonym">Lithospermum officinale var. erythrorhizon</name>
    <dbReference type="NCBI Taxonomy" id="34254"/>
    <lineage>
        <taxon>Eukaryota</taxon>
        <taxon>Viridiplantae</taxon>
        <taxon>Streptophyta</taxon>
        <taxon>Embryophyta</taxon>
        <taxon>Tracheophyta</taxon>
        <taxon>Spermatophyta</taxon>
        <taxon>Magnoliopsida</taxon>
        <taxon>eudicotyledons</taxon>
        <taxon>Gunneridae</taxon>
        <taxon>Pentapetalae</taxon>
        <taxon>asterids</taxon>
        <taxon>lamiids</taxon>
        <taxon>Boraginales</taxon>
        <taxon>Boraginaceae</taxon>
        <taxon>Boraginoideae</taxon>
        <taxon>Lithospermeae</taxon>
        <taxon>Lithospermum</taxon>
    </lineage>
</organism>
<proteinExistence type="predicted"/>
<name>A0AAV3RLZ5_LITER</name>
<gene>
    <name evidence="1" type="ORF">LIER_30216</name>
</gene>
<dbReference type="Proteomes" id="UP001454036">
    <property type="component" value="Unassembled WGS sequence"/>
</dbReference>
<comment type="caution">
    <text evidence="1">The sequence shown here is derived from an EMBL/GenBank/DDBJ whole genome shotgun (WGS) entry which is preliminary data.</text>
</comment>
<evidence type="ECO:0000313" key="2">
    <source>
        <dbReference type="Proteomes" id="UP001454036"/>
    </source>
</evidence>
<dbReference type="EMBL" id="BAABME010010706">
    <property type="protein sequence ID" value="GAA0181214.1"/>
    <property type="molecule type" value="Genomic_DNA"/>
</dbReference>
<protein>
    <recommendedName>
        <fullName evidence="3">Polyprotein</fullName>
    </recommendedName>
</protein>
<reference evidence="1 2" key="1">
    <citation type="submission" date="2024-01" db="EMBL/GenBank/DDBJ databases">
        <title>The complete chloroplast genome sequence of Lithospermum erythrorhizon: insights into the phylogenetic relationship among Boraginaceae species and the maternal lineages of purple gromwells.</title>
        <authorList>
            <person name="Okada T."/>
            <person name="Watanabe K."/>
        </authorList>
    </citation>
    <scope>NUCLEOTIDE SEQUENCE [LARGE SCALE GENOMIC DNA]</scope>
</reference>
<sequence length="141" mass="16213">MKWGDYPSHSDNKDIEKSCHMYIEVEDTPEAETTSEVPETTREVRQSFTVTFTDEDMPKEDGDHNRPLYIFGYLCDVKMSRMLVDGGSTMNILPFHTLKLLGISTEYLQQTRVMIQGFNQEGQREMSKVSIHVVIGELETT</sequence>
<evidence type="ECO:0008006" key="3">
    <source>
        <dbReference type="Google" id="ProtNLM"/>
    </source>
</evidence>
<accession>A0AAV3RLZ5</accession>